<comment type="caution">
    <text evidence="5">The sequence shown here is derived from an EMBL/GenBank/DDBJ whole genome shotgun (WGS) entry which is preliminary data.</text>
</comment>
<sequence length="167" mass="18644">MTFLSLIPFLVGNVGLIFMKGDLKEVTEEVAKNKVGALAHAGLVAPIDVIVPPSNTKLDPSQISFFHVFNIPTKINNVFIPEVLNLTVNDLMEKFAIGASLVIVEIDIEIKCNRKHGSMEQEELLQVLKLTVDLVQKRRHSSAIEEIKLLFYQEWNLLRKGAVLLGL</sequence>
<dbReference type="GO" id="GO:0022625">
    <property type="term" value="C:cytosolic large ribosomal subunit"/>
    <property type="evidence" value="ECO:0007669"/>
    <property type="project" value="TreeGrafter"/>
</dbReference>
<reference evidence="5 6" key="1">
    <citation type="journal article" date="2019" name="Plant Biotechnol. J.">
        <title>The red bayberry genome and genetic basis of sex determination.</title>
        <authorList>
            <person name="Jia H.M."/>
            <person name="Jia H.J."/>
            <person name="Cai Q.L."/>
            <person name="Wang Y."/>
            <person name="Zhao H.B."/>
            <person name="Yang W.F."/>
            <person name="Wang G.Y."/>
            <person name="Li Y.H."/>
            <person name="Zhan D.L."/>
            <person name="Shen Y.T."/>
            <person name="Niu Q.F."/>
            <person name="Chang L."/>
            <person name="Qiu J."/>
            <person name="Zhao L."/>
            <person name="Xie H.B."/>
            <person name="Fu W.Y."/>
            <person name="Jin J."/>
            <person name="Li X.W."/>
            <person name="Jiao Y."/>
            <person name="Zhou C.C."/>
            <person name="Tu T."/>
            <person name="Chai C.Y."/>
            <person name="Gao J.L."/>
            <person name="Fan L.J."/>
            <person name="van de Weg E."/>
            <person name="Wang J.Y."/>
            <person name="Gao Z.S."/>
        </authorList>
    </citation>
    <scope>NUCLEOTIDE SEQUENCE [LARGE SCALE GENOMIC DNA]</scope>
    <source>
        <tissue evidence="5">Leaves</tissue>
    </source>
</reference>
<dbReference type="AlphaFoldDB" id="A0A6A1V5H0"/>
<dbReference type="PANTHER" id="PTHR45699">
    <property type="entry name" value="60S ACIDIC RIBOSOMAL PROTEIN P0"/>
    <property type="match status" value="1"/>
</dbReference>
<evidence type="ECO:0000256" key="3">
    <source>
        <dbReference type="ARBA" id="ARBA00023274"/>
    </source>
</evidence>
<accession>A0A6A1V5H0</accession>
<dbReference type="InterPro" id="IPR043141">
    <property type="entry name" value="Ribosomal_uL10-like_sf"/>
</dbReference>
<keyword evidence="3" id="KW-0687">Ribonucleoprotein</keyword>
<evidence type="ECO:0000256" key="2">
    <source>
        <dbReference type="ARBA" id="ARBA00022980"/>
    </source>
</evidence>
<organism evidence="5 6">
    <name type="scientific">Morella rubra</name>
    <name type="common">Chinese bayberry</name>
    <dbReference type="NCBI Taxonomy" id="262757"/>
    <lineage>
        <taxon>Eukaryota</taxon>
        <taxon>Viridiplantae</taxon>
        <taxon>Streptophyta</taxon>
        <taxon>Embryophyta</taxon>
        <taxon>Tracheophyta</taxon>
        <taxon>Spermatophyta</taxon>
        <taxon>Magnoliopsida</taxon>
        <taxon>eudicotyledons</taxon>
        <taxon>Gunneridae</taxon>
        <taxon>Pentapetalae</taxon>
        <taxon>rosids</taxon>
        <taxon>fabids</taxon>
        <taxon>Fagales</taxon>
        <taxon>Myricaceae</taxon>
        <taxon>Morella</taxon>
    </lineage>
</organism>
<evidence type="ECO:0000313" key="6">
    <source>
        <dbReference type="Proteomes" id="UP000516437"/>
    </source>
</evidence>
<dbReference type="Gene3D" id="3.30.70.1730">
    <property type="match status" value="1"/>
</dbReference>
<name>A0A6A1V5H0_9ROSI</name>
<dbReference type="PANTHER" id="PTHR45699:SF3">
    <property type="entry name" value="LARGE RIBOSOMAL SUBUNIT PROTEIN UL10"/>
    <property type="match status" value="1"/>
</dbReference>
<dbReference type="GO" id="GO:0003735">
    <property type="term" value="F:structural constituent of ribosome"/>
    <property type="evidence" value="ECO:0007669"/>
    <property type="project" value="TreeGrafter"/>
</dbReference>
<feature type="chain" id="PRO_5025436255" evidence="4">
    <location>
        <begin position="17"/>
        <end position="167"/>
    </location>
</feature>
<dbReference type="GO" id="GO:0002181">
    <property type="term" value="P:cytoplasmic translation"/>
    <property type="evidence" value="ECO:0007669"/>
    <property type="project" value="TreeGrafter"/>
</dbReference>
<dbReference type="GO" id="GO:0000027">
    <property type="term" value="P:ribosomal large subunit assembly"/>
    <property type="evidence" value="ECO:0007669"/>
    <property type="project" value="TreeGrafter"/>
</dbReference>
<feature type="signal peptide" evidence="4">
    <location>
        <begin position="1"/>
        <end position="16"/>
    </location>
</feature>
<evidence type="ECO:0000256" key="4">
    <source>
        <dbReference type="SAM" id="SignalP"/>
    </source>
</evidence>
<protein>
    <submittedName>
        <fullName evidence="5">60S acidic ribosomal protein P0</fullName>
    </submittedName>
</protein>
<dbReference type="GO" id="GO:0070180">
    <property type="term" value="F:large ribosomal subunit rRNA binding"/>
    <property type="evidence" value="ECO:0007669"/>
    <property type="project" value="TreeGrafter"/>
</dbReference>
<dbReference type="Proteomes" id="UP000516437">
    <property type="component" value="Chromosome 7"/>
</dbReference>
<proteinExistence type="inferred from homology"/>
<comment type="similarity">
    <text evidence="1">Belongs to the universal ribosomal protein uL10 family.</text>
</comment>
<evidence type="ECO:0000256" key="1">
    <source>
        <dbReference type="ARBA" id="ARBA00008889"/>
    </source>
</evidence>
<gene>
    <name evidence="5" type="ORF">CJ030_MR7G000054</name>
</gene>
<dbReference type="OrthoDB" id="10259902at2759"/>
<keyword evidence="2 5" id="KW-0689">Ribosomal protein</keyword>
<dbReference type="EMBL" id="RXIC02000025">
    <property type="protein sequence ID" value="KAB1206490.1"/>
    <property type="molecule type" value="Genomic_DNA"/>
</dbReference>
<evidence type="ECO:0000313" key="5">
    <source>
        <dbReference type="EMBL" id="KAB1206490.1"/>
    </source>
</evidence>
<keyword evidence="6" id="KW-1185">Reference proteome</keyword>
<keyword evidence="4" id="KW-0732">Signal</keyword>
<dbReference type="InterPro" id="IPR050323">
    <property type="entry name" value="Ribosomal_protein_uL10"/>
</dbReference>